<proteinExistence type="predicted"/>
<dbReference type="EMBL" id="UINC01082752">
    <property type="protein sequence ID" value="SVC27810.1"/>
    <property type="molecule type" value="Genomic_DNA"/>
</dbReference>
<dbReference type="AlphaFoldDB" id="A0A382KTL7"/>
<feature type="non-terminal residue" evidence="1">
    <location>
        <position position="38"/>
    </location>
</feature>
<reference evidence="1" key="1">
    <citation type="submission" date="2018-05" db="EMBL/GenBank/DDBJ databases">
        <authorList>
            <person name="Lanie J.A."/>
            <person name="Ng W.-L."/>
            <person name="Kazmierczak K.M."/>
            <person name="Andrzejewski T.M."/>
            <person name="Davidsen T.M."/>
            <person name="Wayne K.J."/>
            <person name="Tettelin H."/>
            <person name="Glass J.I."/>
            <person name="Rusch D."/>
            <person name="Podicherti R."/>
            <person name="Tsui H.-C.T."/>
            <person name="Winkler M.E."/>
        </authorList>
    </citation>
    <scope>NUCLEOTIDE SEQUENCE</scope>
</reference>
<sequence>VVRQGLLVLSEIQCSTVDLHKCIMPPFWSENLIMSMYH</sequence>
<accession>A0A382KTL7</accession>
<organism evidence="1">
    <name type="scientific">marine metagenome</name>
    <dbReference type="NCBI Taxonomy" id="408172"/>
    <lineage>
        <taxon>unclassified sequences</taxon>
        <taxon>metagenomes</taxon>
        <taxon>ecological metagenomes</taxon>
    </lineage>
</organism>
<evidence type="ECO:0000313" key="1">
    <source>
        <dbReference type="EMBL" id="SVC27810.1"/>
    </source>
</evidence>
<protein>
    <submittedName>
        <fullName evidence="1">Uncharacterized protein</fullName>
    </submittedName>
</protein>
<name>A0A382KTL7_9ZZZZ</name>
<gene>
    <name evidence="1" type="ORF">METZ01_LOCUS280664</name>
</gene>
<feature type="non-terminal residue" evidence="1">
    <location>
        <position position="1"/>
    </location>
</feature>